<keyword evidence="3 4" id="KW-0326">Glycosidase</keyword>
<dbReference type="AlphaFoldDB" id="D6WTD2"/>
<dbReference type="Pfam" id="PF00704">
    <property type="entry name" value="Glyco_hydro_18"/>
    <property type="match status" value="1"/>
</dbReference>
<dbReference type="SUPFAM" id="SSF51445">
    <property type="entry name" value="(Trans)glycosidases"/>
    <property type="match status" value="1"/>
</dbReference>
<evidence type="ECO:0000256" key="4">
    <source>
        <dbReference type="RuleBase" id="RU000489"/>
    </source>
</evidence>
<evidence type="ECO:0000256" key="2">
    <source>
        <dbReference type="ARBA" id="ARBA00023157"/>
    </source>
</evidence>
<proteinExistence type="inferred from homology"/>
<dbReference type="Proteomes" id="UP000007266">
    <property type="component" value="Linkage group 7"/>
</dbReference>
<dbReference type="FunFam" id="3.10.50.10:FF:000001">
    <property type="entry name" value="Chitinase 3-like 1"/>
    <property type="match status" value="1"/>
</dbReference>
<dbReference type="EMBL" id="KQ971352">
    <property type="protein sequence ID" value="EFA06699.2"/>
    <property type="molecule type" value="Genomic_DNA"/>
</dbReference>
<accession>D6WTD2</accession>
<reference evidence="8 9" key="1">
    <citation type="journal article" date="2008" name="Nature">
        <title>The genome of the model beetle and pest Tribolium castaneum.</title>
        <authorList>
            <consortium name="Tribolium Genome Sequencing Consortium"/>
            <person name="Richards S."/>
            <person name="Gibbs R.A."/>
            <person name="Weinstock G.M."/>
            <person name="Brown S.J."/>
            <person name="Denell R."/>
            <person name="Beeman R.W."/>
            <person name="Gibbs R."/>
            <person name="Beeman R.W."/>
            <person name="Brown S.J."/>
            <person name="Bucher G."/>
            <person name="Friedrich M."/>
            <person name="Grimmelikhuijzen C.J."/>
            <person name="Klingler M."/>
            <person name="Lorenzen M."/>
            <person name="Richards S."/>
            <person name="Roth S."/>
            <person name="Schroder R."/>
            <person name="Tautz D."/>
            <person name="Zdobnov E.M."/>
            <person name="Muzny D."/>
            <person name="Gibbs R.A."/>
            <person name="Weinstock G.M."/>
            <person name="Attaway T."/>
            <person name="Bell S."/>
            <person name="Buhay C.J."/>
            <person name="Chandrabose M.N."/>
            <person name="Chavez D."/>
            <person name="Clerk-Blankenburg K.P."/>
            <person name="Cree A."/>
            <person name="Dao M."/>
            <person name="Davis C."/>
            <person name="Chacko J."/>
            <person name="Dinh H."/>
            <person name="Dugan-Rocha S."/>
            <person name="Fowler G."/>
            <person name="Garner T.T."/>
            <person name="Garnes J."/>
            <person name="Gnirke A."/>
            <person name="Hawes A."/>
            <person name="Hernandez J."/>
            <person name="Hines S."/>
            <person name="Holder M."/>
            <person name="Hume J."/>
            <person name="Jhangiani S.N."/>
            <person name="Joshi V."/>
            <person name="Khan Z.M."/>
            <person name="Jackson L."/>
            <person name="Kovar C."/>
            <person name="Kowis A."/>
            <person name="Lee S."/>
            <person name="Lewis L.R."/>
            <person name="Margolis J."/>
            <person name="Morgan M."/>
            <person name="Nazareth L.V."/>
            <person name="Nguyen N."/>
            <person name="Okwuonu G."/>
            <person name="Parker D."/>
            <person name="Richards S."/>
            <person name="Ruiz S.J."/>
            <person name="Santibanez J."/>
            <person name="Savard J."/>
            <person name="Scherer S.E."/>
            <person name="Schneider B."/>
            <person name="Sodergren E."/>
            <person name="Tautz D."/>
            <person name="Vattahil S."/>
            <person name="Villasana D."/>
            <person name="White C.S."/>
            <person name="Wright R."/>
            <person name="Park Y."/>
            <person name="Beeman R.W."/>
            <person name="Lord J."/>
            <person name="Oppert B."/>
            <person name="Lorenzen M."/>
            <person name="Brown S."/>
            <person name="Wang L."/>
            <person name="Savard J."/>
            <person name="Tautz D."/>
            <person name="Richards S."/>
            <person name="Weinstock G."/>
            <person name="Gibbs R.A."/>
            <person name="Liu Y."/>
            <person name="Worley K."/>
            <person name="Weinstock G."/>
            <person name="Elsik C.G."/>
            <person name="Reese J.T."/>
            <person name="Elhaik E."/>
            <person name="Landan G."/>
            <person name="Graur D."/>
            <person name="Arensburger P."/>
            <person name="Atkinson P."/>
            <person name="Beeman R.W."/>
            <person name="Beidler J."/>
            <person name="Brown S.J."/>
            <person name="Demuth J.P."/>
            <person name="Drury D.W."/>
            <person name="Du Y.Z."/>
            <person name="Fujiwara H."/>
            <person name="Lorenzen M."/>
            <person name="Maselli V."/>
            <person name="Osanai M."/>
            <person name="Park Y."/>
            <person name="Robertson H.M."/>
            <person name="Tu Z."/>
            <person name="Wang J.J."/>
            <person name="Wang S."/>
            <person name="Richards S."/>
            <person name="Song H."/>
            <person name="Zhang L."/>
            <person name="Sodergren E."/>
            <person name="Werner D."/>
            <person name="Stanke M."/>
            <person name="Morgenstern B."/>
            <person name="Solovyev V."/>
            <person name="Kosarev P."/>
            <person name="Brown G."/>
            <person name="Chen H.C."/>
            <person name="Ermolaeva O."/>
            <person name="Hlavina W."/>
            <person name="Kapustin Y."/>
            <person name="Kiryutin B."/>
            <person name="Kitts P."/>
            <person name="Maglott D."/>
            <person name="Pruitt K."/>
            <person name="Sapojnikov V."/>
            <person name="Souvorov A."/>
            <person name="Mackey A.J."/>
            <person name="Waterhouse R.M."/>
            <person name="Wyder S."/>
            <person name="Zdobnov E.M."/>
            <person name="Zdobnov E.M."/>
            <person name="Wyder S."/>
            <person name="Kriventseva E.V."/>
            <person name="Kadowaki T."/>
            <person name="Bork P."/>
            <person name="Aranda M."/>
            <person name="Bao R."/>
            <person name="Beermann A."/>
            <person name="Berns N."/>
            <person name="Bolognesi R."/>
            <person name="Bonneton F."/>
            <person name="Bopp D."/>
            <person name="Brown S.J."/>
            <person name="Bucher G."/>
            <person name="Butts T."/>
            <person name="Chaumot A."/>
            <person name="Denell R.E."/>
            <person name="Ferrier D.E."/>
            <person name="Friedrich M."/>
            <person name="Gordon C.M."/>
            <person name="Jindra M."/>
            <person name="Klingler M."/>
            <person name="Lan Q."/>
            <person name="Lattorff H.M."/>
            <person name="Laudet V."/>
            <person name="von Levetsow C."/>
            <person name="Liu Z."/>
            <person name="Lutz R."/>
            <person name="Lynch J.A."/>
            <person name="da Fonseca R.N."/>
            <person name="Posnien N."/>
            <person name="Reuter R."/>
            <person name="Roth S."/>
            <person name="Savard J."/>
            <person name="Schinko J.B."/>
            <person name="Schmitt C."/>
            <person name="Schoppmeier M."/>
            <person name="Schroder R."/>
            <person name="Shippy T.D."/>
            <person name="Simonnet F."/>
            <person name="Marques-Souza H."/>
            <person name="Tautz D."/>
            <person name="Tomoyasu Y."/>
            <person name="Trauner J."/>
            <person name="Van der Zee M."/>
            <person name="Vervoort M."/>
            <person name="Wittkopp N."/>
            <person name="Wimmer E.A."/>
            <person name="Yang X."/>
            <person name="Jones A.K."/>
            <person name="Sattelle D.B."/>
            <person name="Ebert P.R."/>
            <person name="Nelson D."/>
            <person name="Scott J.G."/>
            <person name="Beeman R.W."/>
            <person name="Muthukrishnan S."/>
            <person name="Kramer K.J."/>
            <person name="Arakane Y."/>
            <person name="Beeman R.W."/>
            <person name="Zhu Q."/>
            <person name="Hogenkamp D."/>
            <person name="Dixit R."/>
            <person name="Oppert B."/>
            <person name="Jiang H."/>
            <person name="Zou Z."/>
            <person name="Marshall J."/>
            <person name="Elpidina E."/>
            <person name="Vinokurov K."/>
            <person name="Oppert C."/>
            <person name="Zou Z."/>
            <person name="Evans J."/>
            <person name="Lu Z."/>
            <person name="Zhao P."/>
            <person name="Sumathipala N."/>
            <person name="Altincicek B."/>
            <person name="Vilcinskas A."/>
            <person name="Williams M."/>
            <person name="Hultmark D."/>
            <person name="Hetru C."/>
            <person name="Jiang H."/>
            <person name="Grimmelikhuijzen C.J."/>
            <person name="Hauser F."/>
            <person name="Cazzamali G."/>
            <person name="Williamson M."/>
            <person name="Park Y."/>
            <person name="Li B."/>
            <person name="Tanaka Y."/>
            <person name="Predel R."/>
            <person name="Neupert S."/>
            <person name="Schachtner J."/>
            <person name="Verleyen P."/>
            <person name="Raible F."/>
            <person name="Bork P."/>
            <person name="Friedrich M."/>
            <person name="Walden K.K."/>
            <person name="Robertson H.M."/>
            <person name="Angeli S."/>
            <person name="Foret S."/>
            <person name="Bucher G."/>
            <person name="Schuetz S."/>
            <person name="Maleszka R."/>
            <person name="Wimmer E.A."/>
            <person name="Beeman R.W."/>
            <person name="Lorenzen M."/>
            <person name="Tomoyasu Y."/>
            <person name="Miller S.C."/>
            <person name="Grossmann D."/>
            <person name="Bucher G."/>
        </authorList>
    </citation>
    <scope>NUCLEOTIDE SEQUENCE [LARGE SCALE GENOMIC DNA]</scope>
    <source>
        <strain evidence="8 9">Georgia GA2</strain>
    </source>
</reference>
<dbReference type="InterPro" id="IPR017853">
    <property type="entry name" value="GH"/>
</dbReference>
<dbReference type="PANTHER" id="PTHR11177:SF360">
    <property type="entry name" value="CHITINASE 4-RELATED"/>
    <property type="match status" value="1"/>
</dbReference>
<protein>
    <submittedName>
        <fullName evidence="8">Putative chitinase 3-like Protein</fullName>
    </submittedName>
</protein>
<dbReference type="PANTHER" id="PTHR11177">
    <property type="entry name" value="CHITINASE"/>
    <property type="match status" value="1"/>
</dbReference>
<dbReference type="InterPro" id="IPR001223">
    <property type="entry name" value="Glyco_hydro18_cat"/>
</dbReference>
<dbReference type="Gene3D" id="3.20.20.80">
    <property type="entry name" value="Glycosidases"/>
    <property type="match status" value="1"/>
</dbReference>
<evidence type="ECO:0000256" key="3">
    <source>
        <dbReference type="ARBA" id="ARBA00023295"/>
    </source>
</evidence>
<evidence type="ECO:0000256" key="5">
    <source>
        <dbReference type="RuleBase" id="RU004453"/>
    </source>
</evidence>
<dbReference type="InterPro" id="IPR029070">
    <property type="entry name" value="Chitinase_insertion_sf"/>
</dbReference>
<keyword evidence="1 4" id="KW-0378">Hydrolase</keyword>
<evidence type="ECO:0000256" key="6">
    <source>
        <dbReference type="SAM" id="SignalP"/>
    </source>
</evidence>
<feature type="chain" id="PRO_5007310836" evidence="6">
    <location>
        <begin position="20"/>
        <end position="365"/>
    </location>
</feature>
<dbReference type="OMA" id="NDYNCES"/>
<evidence type="ECO:0000256" key="1">
    <source>
        <dbReference type="ARBA" id="ARBA00022801"/>
    </source>
</evidence>
<dbReference type="GO" id="GO:0005576">
    <property type="term" value="C:extracellular region"/>
    <property type="evidence" value="ECO:0000318"/>
    <property type="project" value="GO_Central"/>
</dbReference>
<evidence type="ECO:0000259" key="7">
    <source>
        <dbReference type="PROSITE" id="PS51910"/>
    </source>
</evidence>
<keyword evidence="9" id="KW-1185">Reference proteome</keyword>
<dbReference type="SUPFAM" id="SSF54556">
    <property type="entry name" value="Chitinase insertion domain"/>
    <property type="match status" value="1"/>
</dbReference>
<dbReference type="PROSITE" id="PS01095">
    <property type="entry name" value="GH18_1"/>
    <property type="match status" value="1"/>
</dbReference>
<dbReference type="GO" id="GO:0008061">
    <property type="term" value="F:chitin binding"/>
    <property type="evidence" value="ECO:0007669"/>
    <property type="project" value="InterPro"/>
</dbReference>
<dbReference type="OrthoDB" id="73875at2759"/>
<reference evidence="8 9" key="2">
    <citation type="journal article" date="2010" name="Nucleic Acids Res.">
        <title>BeetleBase in 2010: revisions to provide comprehensive genomic information for Tribolium castaneum.</title>
        <authorList>
            <person name="Kim H.S."/>
            <person name="Murphy T."/>
            <person name="Xia J."/>
            <person name="Caragea D."/>
            <person name="Park Y."/>
            <person name="Beeman R.W."/>
            <person name="Lorenzen M.D."/>
            <person name="Butcher S."/>
            <person name="Manak J.R."/>
            <person name="Brown S.J."/>
        </authorList>
    </citation>
    <scope>GENOME REANNOTATION</scope>
    <source>
        <strain evidence="8 9">Georgia GA2</strain>
    </source>
</reference>
<gene>
    <name evidence="8" type="primary">AUGUSTUS-3.0.2_09630</name>
    <name evidence="8" type="ORF">TcasGA2_TC009630</name>
</gene>
<feature type="signal peptide" evidence="6">
    <location>
        <begin position="1"/>
        <end position="19"/>
    </location>
</feature>
<dbReference type="Gene3D" id="3.10.50.10">
    <property type="match status" value="1"/>
</dbReference>
<dbReference type="PROSITE" id="PS51910">
    <property type="entry name" value="GH18_2"/>
    <property type="match status" value="1"/>
</dbReference>
<dbReference type="InParanoid" id="D6WTD2"/>
<dbReference type="FunFam" id="3.20.20.80:FF:000361">
    <property type="entry name" value="Putative chitinase 2-like Protein"/>
    <property type="match status" value="1"/>
</dbReference>
<evidence type="ECO:0000313" key="8">
    <source>
        <dbReference type="EMBL" id="EFA06699.2"/>
    </source>
</evidence>
<comment type="similarity">
    <text evidence="5">Belongs to the glycosyl hydrolase 18 family.</text>
</comment>
<name>D6WTD2_TRICA</name>
<keyword evidence="6" id="KW-0732">Signal</keyword>
<dbReference type="SMART" id="SM00636">
    <property type="entry name" value="Glyco_18"/>
    <property type="match status" value="1"/>
</dbReference>
<dbReference type="InterPro" id="IPR011583">
    <property type="entry name" value="Chitinase_II/V-like_cat"/>
</dbReference>
<dbReference type="InterPro" id="IPR050314">
    <property type="entry name" value="Glycosyl_Hydrlase_18"/>
</dbReference>
<evidence type="ECO:0000313" key="9">
    <source>
        <dbReference type="Proteomes" id="UP000007266"/>
    </source>
</evidence>
<dbReference type="GO" id="GO:0005975">
    <property type="term" value="P:carbohydrate metabolic process"/>
    <property type="evidence" value="ECO:0007669"/>
    <property type="project" value="InterPro"/>
</dbReference>
<dbReference type="HOGENOM" id="CLU_002833_3_0_1"/>
<feature type="domain" description="GH18" evidence="7">
    <location>
        <begin position="22"/>
        <end position="365"/>
    </location>
</feature>
<dbReference type="GO" id="GO:0004568">
    <property type="term" value="F:chitinase activity"/>
    <property type="evidence" value="ECO:0000318"/>
    <property type="project" value="GO_Central"/>
</dbReference>
<dbReference type="KEGG" id="tca:661938"/>
<dbReference type="InterPro" id="IPR001579">
    <property type="entry name" value="Glyco_hydro_18_chit_AS"/>
</dbReference>
<dbReference type="GO" id="GO:0006032">
    <property type="term" value="P:chitin catabolic process"/>
    <property type="evidence" value="ECO:0000318"/>
    <property type="project" value="GO_Central"/>
</dbReference>
<keyword evidence="2" id="KW-1015">Disulfide bond</keyword>
<dbReference type="STRING" id="7070.D6WTD2"/>
<organism evidence="8 9">
    <name type="scientific">Tribolium castaneum</name>
    <name type="common">Red flour beetle</name>
    <dbReference type="NCBI Taxonomy" id="7070"/>
    <lineage>
        <taxon>Eukaryota</taxon>
        <taxon>Metazoa</taxon>
        <taxon>Ecdysozoa</taxon>
        <taxon>Arthropoda</taxon>
        <taxon>Hexapoda</taxon>
        <taxon>Insecta</taxon>
        <taxon>Pterygota</taxon>
        <taxon>Neoptera</taxon>
        <taxon>Endopterygota</taxon>
        <taxon>Coleoptera</taxon>
        <taxon>Polyphaga</taxon>
        <taxon>Cucujiformia</taxon>
        <taxon>Tenebrionidae</taxon>
        <taxon>Tenebrionidae incertae sedis</taxon>
        <taxon>Tribolium</taxon>
    </lineage>
</organism>
<sequence>MYTKIFLISILAILSPTNGAVDKVICYYESWVSDFAPEDIDVSACTHVNYAFVGINPDGSFRLDGSDDVLRRLGALKSRNPGLKLLISVGGWSEGSTKFSDVAADPGKKINVAYSTLYYMQTYNFDGIDIDWEYPGQRGGTPADKENFIDMLWVIRNVLDQNGGGLITVAVSSYPDPSSYNVNAISQAVDAINVMTYDFHSASSGQKTGENSPLYASSSDSDWERNNANCDAAINNWLNSGADPTKVVLGLGFYGQSFQLADGNQHGIGSPIVGPGLNGGQVIYGELCKLNDGWVNAWDDEQEVPYKYSGDQWIGYDDPQSIALKVQYAKSRNLGGVMMWAVNQDDKAGACGDRNGLLQAIKNNL</sequence>